<feature type="transmembrane region" description="Helical" evidence="7">
    <location>
        <begin position="107"/>
        <end position="136"/>
    </location>
</feature>
<dbReference type="GO" id="GO:0006874">
    <property type="term" value="P:intracellular calcium ion homeostasis"/>
    <property type="evidence" value="ECO:0007669"/>
    <property type="project" value="TreeGrafter"/>
</dbReference>
<dbReference type="PANTHER" id="PTHR10846:SF8">
    <property type="entry name" value="INNER MEMBRANE PROTEIN YRBG"/>
    <property type="match status" value="1"/>
</dbReference>
<sequence>MLHLHLCWDVEDLCFDLIDHHPLGIAVELVIAVYSFVGIAATADGPLAQSLETLCQRWRVPEDVAGASFMAFGGSAPEIIVAAVSTMKASVAMQGHHRTALDAEAHSAYATSLGISSVVGSGMLAFTLIPGLCALVVPRTLRLKRRPVVRDAAGYLLSLALLHRCVLRGHASFGAALQMLVLYGGYLAVTAVAPRLRESYRASGLSERWSRNCPDCELGGEGEPLYPLTLTVAFAWLSVFSFALSAAVTRWGTLLNLPPSVMGVYVIAVGAQVPDTLQAVAVARRGLGSMAVASAVGSQVINVLVGLGLPWLLSSSAGPVLAYLAVLIAPTAPSWCSRGHARLGRAQGKLLIGCYAGLVALHAVRAQMSADW</sequence>
<dbReference type="InterPro" id="IPR004481">
    <property type="entry name" value="K/Na/Ca-exchanger"/>
</dbReference>
<dbReference type="GO" id="GO:0005886">
    <property type="term" value="C:plasma membrane"/>
    <property type="evidence" value="ECO:0007669"/>
    <property type="project" value="TreeGrafter"/>
</dbReference>
<keyword evidence="10" id="KW-1185">Reference proteome</keyword>
<evidence type="ECO:0000256" key="1">
    <source>
        <dbReference type="ARBA" id="ARBA00004141"/>
    </source>
</evidence>
<evidence type="ECO:0000256" key="3">
    <source>
        <dbReference type="ARBA" id="ARBA00022449"/>
    </source>
</evidence>
<dbReference type="InterPro" id="IPR004837">
    <property type="entry name" value="NaCa_Exmemb"/>
</dbReference>
<name>A0A0D3I4B3_EMIH1</name>
<reference evidence="10" key="1">
    <citation type="journal article" date="2013" name="Nature">
        <title>Pan genome of the phytoplankton Emiliania underpins its global distribution.</title>
        <authorList>
            <person name="Read B.A."/>
            <person name="Kegel J."/>
            <person name="Klute M.J."/>
            <person name="Kuo A."/>
            <person name="Lefebvre S.C."/>
            <person name="Maumus F."/>
            <person name="Mayer C."/>
            <person name="Miller J."/>
            <person name="Monier A."/>
            <person name="Salamov A."/>
            <person name="Young J."/>
            <person name="Aguilar M."/>
            <person name="Claverie J.M."/>
            <person name="Frickenhaus S."/>
            <person name="Gonzalez K."/>
            <person name="Herman E.K."/>
            <person name="Lin Y.C."/>
            <person name="Napier J."/>
            <person name="Ogata H."/>
            <person name="Sarno A.F."/>
            <person name="Shmutz J."/>
            <person name="Schroeder D."/>
            <person name="de Vargas C."/>
            <person name="Verret F."/>
            <person name="von Dassow P."/>
            <person name="Valentin K."/>
            <person name="Van de Peer Y."/>
            <person name="Wheeler G."/>
            <person name="Dacks J.B."/>
            <person name="Delwiche C.F."/>
            <person name="Dyhrman S.T."/>
            <person name="Glockner G."/>
            <person name="John U."/>
            <person name="Richards T."/>
            <person name="Worden A.Z."/>
            <person name="Zhang X."/>
            <person name="Grigoriev I.V."/>
            <person name="Allen A.E."/>
            <person name="Bidle K."/>
            <person name="Borodovsky M."/>
            <person name="Bowler C."/>
            <person name="Brownlee C."/>
            <person name="Cock J.M."/>
            <person name="Elias M."/>
            <person name="Gladyshev V.N."/>
            <person name="Groth M."/>
            <person name="Guda C."/>
            <person name="Hadaegh A."/>
            <person name="Iglesias-Rodriguez M.D."/>
            <person name="Jenkins J."/>
            <person name="Jones B.M."/>
            <person name="Lawson T."/>
            <person name="Leese F."/>
            <person name="Lindquist E."/>
            <person name="Lobanov A."/>
            <person name="Lomsadze A."/>
            <person name="Malik S.B."/>
            <person name="Marsh M.E."/>
            <person name="Mackinder L."/>
            <person name="Mock T."/>
            <person name="Mueller-Roeber B."/>
            <person name="Pagarete A."/>
            <person name="Parker M."/>
            <person name="Probert I."/>
            <person name="Quesneville H."/>
            <person name="Raines C."/>
            <person name="Rensing S.A."/>
            <person name="Riano-Pachon D.M."/>
            <person name="Richier S."/>
            <person name="Rokitta S."/>
            <person name="Shiraiwa Y."/>
            <person name="Soanes D.M."/>
            <person name="van der Giezen M."/>
            <person name="Wahlund T.M."/>
            <person name="Williams B."/>
            <person name="Wilson W."/>
            <person name="Wolfe G."/>
            <person name="Wurch L.L."/>
        </authorList>
    </citation>
    <scope>NUCLEOTIDE SEQUENCE</scope>
</reference>
<evidence type="ECO:0000259" key="8">
    <source>
        <dbReference type="Pfam" id="PF01699"/>
    </source>
</evidence>
<evidence type="ECO:0000256" key="5">
    <source>
        <dbReference type="ARBA" id="ARBA00022989"/>
    </source>
</evidence>
<evidence type="ECO:0000313" key="10">
    <source>
        <dbReference type="Proteomes" id="UP000013827"/>
    </source>
</evidence>
<feature type="domain" description="Sodium/calcium exchanger membrane region" evidence="8">
    <location>
        <begin position="29"/>
        <end position="189"/>
    </location>
</feature>
<evidence type="ECO:0000256" key="4">
    <source>
        <dbReference type="ARBA" id="ARBA00022692"/>
    </source>
</evidence>
<comment type="similarity">
    <text evidence="2">Belongs to the Ca(2+):cation antiporter (CaCA) (TC 2.A.19) family. SLC24A subfamily.</text>
</comment>
<dbReference type="AlphaFoldDB" id="A0A0D3I4B3"/>
<dbReference type="HOGENOM" id="CLU_744829_0_0_1"/>
<evidence type="ECO:0000256" key="7">
    <source>
        <dbReference type="SAM" id="Phobius"/>
    </source>
</evidence>
<dbReference type="OMA" id="LYWMIVV"/>
<comment type="subcellular location">
    <subcellularLocation>
        <location evidence="1">Membrane</location>
        <topology evidence="1">Multi-pass membrane protein</topology>
    </subcellularLocation>
</comment>
<feature type="domain" description="Sodium/calcium exchanger membrane region" evidence="8">
    <location>
        <begin position="227"/>
        <end position="361"/>
    </location>
</feature>
<proteinExistence type="inferred from homology"/>
<dbReference type="RefSeq" id="XP_005758527.1">
    <property type="nucleotide sequence ID" value="XM_005758470.1"/>
</dbReference>
<dbReference type="Pfam" id="PF01699">
    <property type="entry name" value="Na_Ca_ex"/>
    <property type="match status" value="2"/>
</dbReference>
<organism evidence="9 10">
    <name type="scientific">Emiliania huxleyi (strain CCMP1516)</name>
    <dbReference type="NCBI Taxonomy" id="280463"/>
    <lineage>
        <taxon>Eukaryota</taxon>
        <taxon>Haptista</taxon>
        <taxon>Haptophyta</taxon>
        <taxon>Prymnesiophyceae</taxon>
        <taxon>Isochrysidales</taxon>
        <taxon>Noelaerhabdaceae</taxon>
        <taxon>Emiliania</taxon>
    </lineage>
</organism>
<dbReference type="Proteomes" id="UP000013827">
    <property type="component" value="Unassembled WGS sequence"/>
</dbReference>
<dbReference type="PANTHER" id="PTHR10846">
    <property type="entry name" value="SODIUM/POTASSIUM/CALCIUM EXCHANGER"/>
    <property type="match status" value="1"/>
</dbReference>
<dbReference type="GeneID" id="17252344"/>
<protein>
    <recommendedName>
        <fullName evidence="8">Sodium/calcium exchanger membrane region domain-containing protein</fullName>
    </recommendedName>
</protein>
<dbReference type="GO" id="GO:0005262">
    <property type="term" value="F:calcium channel activity"/>
    <property type="evidence" value="ECO:0007669"/>
    <property type="project" value="TreeGrafter"/>
</dbReference>
<dbReference type="EnsemblProtists" id="EOD06098">
    <property type="protein sequence ID" value="EOD06098"/>
    <property type="gene ID" value="EMIHUDRAFT_219401"/>
</dbReference>
<keyword evidence="4 7" id="KW-0812">Transmembrane</keyword>
<keyword evidence="3" id="KW-0050">Antiport</keyword>
<reference evidence="9" key="2">
    <citation type="submission" date="2024-10" db="UniProtKB">
        <authorList>
            <consortium name="EnsemblProtists"/>
        </authorList>
    </citation>
    <scope>IDENTIFICATION</scope>
</reference>
<feature type="transmembrane region" description="Helical" evidence="7">
    <location>
        <begin position="23"/>
        <end position="43"/>
    </location>
</feature>
<dbReference type="eggNOG" id="KOG1307">
    <property type="taxonomic scope" value="Eukaryota"/>
</dbReference>
<feature type="transmembrane region" description="Helical" evidence="7">
    <location>
        <begin position="64"/>
        <end position="87"/>
    </location>
</feature>
<keyword evidence="5 7" id="KW-1133">Transmembrane helix</keyword>
<evidence type="ECO:0000256" key="6">
    <source>
        <dbReference type="ARBA" id="ARBA00023136"/>
    </source>
</evidence>
<feature type="transmembrane region" description="Helical" evidence="7">
    <location>
        <begin position="225"/>
        <end position="248"/>
    </location>
</feature>
<dbReference type="InterPro" id="IPR044880">
    <property type="entry name" value="NCX_ion-bd_dom_sf"/>
</dbReference>
<dbReference type="Gene3D" id="1.20.1420.30">
    <property type="entry name" value="NCX, central ion-binding region"/>
    <property type="match status" value="2"/>
</dbReference>
<feature type="transmembrane region" description="Helical" evidence="7">
    <location>
        <begin position="350"/>
        <end position="368"/>
    </location>
</feature>
<feature type="transmembrane region" description="Helical" evidence="7">
    <location>
        <begin position="254"/>
        <end position="274"/>
    </location>
</feature>
<evidence type="ECO:0000313" key="9">
    <source>
        <dbReference type="EnsemblProtists" id="EOD06098"/>
    </source>
</evidence>
<accession>A0A0D3I4B3</accession>
<dbReference type="KEGG" id="ehx:EMIHUDRAFT_219401"/>
<dbReference type="GO" id="GO:0008273">
    <property type="term" value="F:calcium, potassium:sodium antiporter activity"/>
    <property type="evidence" value="ECO:0007669"/>
    <property type="project" value="TreeGrafter"/>
</dbReference>
<feature type="transmembrane region" description="Helical" evidence="7">
    <location>
        <begin position="311"/>
        <end position="329"/>
    </location>
</feature>
<feature type="transmembrane region" description="Helical" evidence="7">
    <location>
        <begin position="173"/>
        <end position="193"/>
    </location>
</feature>
<keyword evidence="6 7" id="KW-0472">Membrane</keyword>
<dbReference type="PaxDb" id="2903-EOD06098"/>
<keyword evidence="3" id="KW-0813">Transport</keyword>
<evidence type="ECO:0000256" key="2">
    <source>
        <dbReference type="ARBA" id="ARBA00005364"/>
    </source>
</evidence>